<proteinExistence type="predicted"/>
<reference evidence="8 9" key="1">
    <citation type="submission" date="2020-03" db="EMBL/GenBank/DDBJ databases">
        <title>Genomic Encyclopedia of Type Strains, Phase IV (KMG-IV): sequencing the most valuable type-strain genomes for metagenomic binning, comparative biology and taxonomic classification.</title>
        <authorList>
            <person name="Goeker M."/>
        </authorList>
    </citation>
    <scope>NUCLEOTIDE SEQUENCE [LARGE SCALE GENOMIC DNA]</scope>
    <source>
        <strain evidence="8 9">DSM 24233</strain>
    </source>
</reference>
<evidence type="ECO:0000256" key="3">
    <source>
        <dbReference type="ARBA" id="ARBA00023125"/>
    </source>
</evidence>
<evidence type="ECO:0000259" key="6">
    <source>
        <dbReference type="PROSITE" id="PS50043"/>
    </source>
</evidence>
<dbReference type="PRINTS" id="PR00038">
    <property type="entry name" value="HTHLUXR"/>
</dbReference>
<dbReference type="Gene3D" id="3.40.50.2300">
    <property type="match status" value="1"/>
</dbReference>
<dbReference type="InterPro" id="IPR011006">
    <property type="entry name" value="CheY-like_superfamily"/>
</dbReference>
<dbReference type="SUPFAM" id="SSF52172">
    <property type="entry name" value="CheY-like"/>
    <property type="match status" value="1"/>
</dbReference>
<feature type="domain" description="Response regulatory" evidence="7">
    <location>
        <begin position="4"/>
        <end position="120"/>
    </location>
</feature>
<evidence type="ECO:0000256" key="4">
    <source>
        <dbReference type="ARBA" id="ARBA00023163"/>
    </source>
</evidence>
<dbReference type="PANTHER" id="PTHR43214">
    <property type="entry name" value="TWO-COMPONENT RESPONSE REGULATOR"/>
    <property type="match status" value="1"/>
</dbReference>
<keyword evidence="4" id="KW-0804">Transcription</keyword>
<evidence type="ECO:0000259" key="7">
    <source>
        <dbReference type="PROSITE" id="PS50110"/>
    </source>
</evidence>
<dbReference type="PANTHER" id="PTHR43214:SF41">
    <property type="entry name" value="NITRATE_NITRITE RESPONSE REGULATOR PROTEIN NARP"/>
    <property type="match status" value="1"/>
</dbReference>
<sequence length="215" mass="24049">MGIRVVIADDHKVFLEGLCSLIHEEDDMEVVGQAADGLELLDMVERLRPDVVVTDISMPGLNGLDAAQRIAESHPQVRVVALSMHRDKQFVREMLRNNAKGFLLKECCFDELAEAIRFAMRGELYLSRPLKEFVVQDYVAGLRGPDDAAPCALSGREREVLQMIAEGHSTRDIAEILHISVKTVETYRRQIMTKTNIKTVAGLTKYAIREGLTSV</sequence>
<evidence type="ECO:0000313" key="8">
    <source>
        <dbReference type="EMBL" id="NJB69069.1"/>
    </source>
</evidence>
<comment type="caution">
    <text evidence="8">The sequence shown here is derived from an EMBL/GenBank/DDBJ whole genome shotgun (WGS) entry which is preliminary data.</text>
</comment>
<evidence type="ECO:0000256" key="1">
    <source>
        <dbReference type="ARBA" id="ARBA00022553"/>
    </source>
</evidence>
<dbReference type="SMART" id="SM00421">
    <property type="entry name" value="HTH_LUXR"/>
    <property type="match status" value="1"/>
</dbReference>
<dbReference type="CDD" id="cd17535">
    <property type="entry name" value="REC_NarL-like"/>
    <property type="match status" value="1"/>
</dbReference>
<dbReference type="GO" id="GO:0003677">
    <property type="term" value="F:DNA binding"/>
    <property type="evidence" value="ECO:0007669"/>
    <property type="project" value="UniProtKB-KW"/>
</dbReference>
<dbReference type="InterPro" id="IPR058245">
    <property type="entry name" value="NreC/VraR/RcsB-like_REC"/>
</dbReference>
<dbReference type="Pfam" id="PF00196">
    <property type="entry name" value="GerE"/>
    <property type="match status" value="1"/>
</dbReference>
<dbReference type="CDD" id="cd06170">
    <property type="entry name" value="LuxR_C_like"/>
    <property type="match status" value="1"/>
</dbReference>
<keyword evidence="3 8" id="KW-0238">DNA-binding</keyword>
<dbReference type="GO" id="GO:0000160">
    <property type="term" value="P:phosphorelay signal transduction system"/>
    <property type="evidence" value="ECO:0007669"/>
    <property type="project" value="InterPro"/>
</dbReference>
<keyword evidence="1 5" id="KW-0597">Phosphoprotein</keyword>
<dbReference type="SMART" id="SM00448">
    <property type="entry name" value="REC"/>
    <property type="match status" value="1"/>
</dbReference>
<dbReference type="EMBL" id="JAATJA010000003">
    <property type="protein sequence ID" value="NJB69069.1"/>
    <property type="molecule type" value="Genomic_DNA"/>
</dbReference>
<dbReference type="Proteomes" id="UP000580856">
    <property type="component" value="Unassembled WGS sequence"/>
</dbReference>
<dbReference type="InterPro" id="IPR000792">
    <property type="entry name" value="Tscrpt_reg_LuxR_C"/>
</dbReference>
<dbReference type="Pfam" id="PF00072">
    <property type="entry name" value="Response_reg"/>
    <property type="match status" value="1"/>
</dbReference>
<dbReference type="RefSeq" id="WP_167942156.1">
    <property type="nucleotide sequence ID" value="NZ_JAATJA010000003.1"/>
</dbReference>
<organism evidence="8 9">
    <name type="scientific">Desulfobaculum xiamenense</name>
    <dbReference type="NCBI Taxonomy" id="995050"/>
    <lineage>
        <taxon>Bacteria</taxon>
        <taxon>Pseudomonadati</taxon>
        <taxon>Thermodesulfobacteriota</taxon>
        <taxon>Desulfovibrionia</taxon>
        <taxon>Desulfovibrionales</taxon>
        <taxon>Desulfovibrionaceae</taxon>
        <taxon>Desulfobaculum</taxon>
    </lineage>
</organism>
<dbReference type="PROSITE" id="PS50043">
    <property type="entry name" value="HTH_LUXR_2"/>
    <property type="match status" value="1"/>
</dbReference>
<feature type="modified residue" description="4-aspartylphosphate" evidence="5">
    <location>
        <position position="55"/>
    </location>
</feature>
<keyword evidence="9" id="KW-1185">Reference proteome</keyword>
<dbReference type="PROSITE" id="PS50110">
    <property type="entry name" value="RESPONSE_REGULATORY"/>
    <property type="match status" value="1"/>
</dbReference>
<gene>
    <name evidence="8" type="ORF">GGQ74_002763</name>
</gene>
<evidence type="ECO:0000256" key="2">
    <source>
        <dbReference type="ARBA" id="ARBA00023015"/>
    </source>
</evidence>
<dbReference type="GO" id="GO:0006355">
    <property type="term" value="P:regulation of DNA-templated transcription"/>
    <property type="evidence" value="ECO:0007669"/>
    <property type="project" value="InterPro"/>
</dbReference>
<accession>A0A846QWS5</accession>
<dbReference type="SUPFAM" id="SSF46894">
    <property type="entry name" value="C-terminal effector domain of the bipartite response regulators"/>
    <property type="match status" value="1"/>
</dbReference>
<evidence type="ECO:0000256" key="5">
    <source>
        <dbReference type="PROSITE-ProRule" id="PRU00169"/>
    </source>
</evidence>
<dbReference type="AlphaFoldDB" id="A0A846QWS5"/>
<feature type="domain" description="HTH luxR-type" evidence="6">
    <location>
        <begin position="146"/>
        <end position="211"/>
    </location>
</feature>
<dbReference type="InterPro" id="IPR016032">
    <property type="entry name" value="Sig_transdc_resp-reg_C-effctor"/>
</dbReference>
<keyword evidence="2" id="KW-0805">Transcription regulation</keyword>
<evidence type="ECO:0000313" key="9">
    <source>
        <dbReference type="Proteomes" id="UP000580856"/>
    </source>
</evidence>
<name>A0A846QWS5_9BACT</name>
<dbReference type="InterPro" id="IPR039420">
    <property type="entry name" value="WalR-like"/>
</dbReference>
<protein>
    <submittedName>
        <fullName evidence="8">DNA-binding NarL/FixJ family response regulator</fullName>
    </submittedName>
</protein>
<dbReference type="InterPro" id="IPR001789">
    <property type="entry name" value="Sig_transdc_resp-reg_receiver"/>
</dbReference>